<name>A0A6L5XXX7_9FIRM</name>
<dbReference type="RefSeq" id="WP_154517827.1">
    <property type="nucleotide sequence ID" value="NZ_VUMT01000004.1"/>
</dbReference>
<dbReference type="EMBL" id="VUMT01000004">
    <property type="protein sequence ID" value="MSS63128.1"/>
    <property type="molecule type" value="Genomic_DNA"/>
</dbReference>
<keyword evidence="3" id="KW-1185">Reference proteome</keyword>
<accession>A0A6L5XXX7</accession>
<dbReference type="Gene3D" id="3.40.1580.10">
    <property type="entry name" value="SMI1/KNR4-like"/>
    <property type="match status" value="1"/>
</dbReference>
<protein>
    <submittedName>
        <fullName evidence="2">SMI1/KNR4 family protein</fullName>
    </submittedName>
</protein>
<proteinExistence type="predicted"/>
<comment type="caution">
    <text evidence="2">The sequence shown here is derived from an EMBL/GenBank/DDBJ whole genome shotgun (WGS) entry which is preliminary data.</text>
</comment>
<dbReference type="Pfam" id="PF09346">
    <property type="entry name" value="SMI1_KNR4"/>
    <property type="match status" value="1"/>
</dbReference>
<dbReference type="InterPro" id="IPR037883">
    <property type="entry name" value="Knr4/Smi1-like_sf"/>
</dbReference>
<dbReference type="Proteomes" id="UP000482209">
    <property type="component" value="Unassembled WGS sequence"/>
</dbReference>
<dbReference type="InterPro" id="IPR018958">
    <property type="entry name" value="Knr4/Smi1-like_dom"/>
</dbReference>
<evidence type="ECO:0000313" key="2">
    <source>
        <dbReference type="EMBL" id="MSS63128.1"/>
    </source>
</evidence>
<dbReference type="SUPFAM" id="SSF160631">
    <property type="entry name" value="SMI1/KNR4-like"/>
    <property type="match status" value="1"/>
</dbReference>
<sequence>MDILKLLDKIRNTSECIVYSPCGLPVLSNGVSLPDDLKVFYENCGGVSFFTSSEYGFTIVSPEEMVLVNPVIVGELCEEDISSEWYIICKDFENNYITIDLAKERLGRCYDSFWDRHGVVGECAIVARNFTELLTQLYHNEGKSLFWLDDNFCYIGDAYDEL</sequence>
<evidence type="ECO:0000259" key="1">
    <source>
        <dbReference type="Pfam" id="PF09346"/>
    </source>
</evidence>
<organism evidence="2 3">
    <name type="scientific">Velocimicrobium porci</name>
    <dbReference type="NCBI Taxonomy" id="2606634"/>
    <lineage>
        <taxon>Bacteria</taxon>
        <taxon>Bacillati</taxon>
        <taxon>Bacillota</taxon>
        <taxon>Clostridia</taxon>
        <taxon>Lachnospirales</taxon>
        <taxon>Lachnospiraceae</taxon>
        <taxon>Velocimicrobium</taxon>
    </lineage>
</organism>
<evidence type="ECO:0000313" key="3">
    <source>
        <dbReference type="Proteomes" id="UP000482209"/>
    </source>
</evidence>
<reference evidence="2 3" key="1">
    <citation type="submission" date="2019-08" db="EMBL/GenBank/DDBJ databases">
        <title>In-depth cultivation of the pig gut microbiome towards novel bacterial diversity and tailored functional studies.</title>
        <authorList>
            <person name="Wylensek D."/>
            <person name="Hitch T.C.A."/>
            <person name="Clavel T."/>
        </authorList>
    </citation>
    <scope>NUCLEOTIDE SEQUENCE [LARGE SCALE GENOMIC DNA]</scope>
    <source>
        <strain evidence="2 3">WCA-693-APC-MOT-I</strain>
    </source>
</reference>
<feature type="domain" description="Knr4/Smi1-like" evidence="1">
    <location>
        <begin position="30"/>
        <end position="135"/>
    </location>
</feature>
<dbReference type="AlphaFoldDB" id="A0A6L5XXX7"/>
<gene>
    <name evidence="2" type="ORF">FYJ58_04445</name>
</gene>